<dbReference type="PANTHER" id="PTHR33375:SF7">
    <property type="entry name" value="CHROMOSOME 2-PARTITIONING PROTEIN PARB-RELATED"/>
    <property type="match status" value="1"/>
</dbReference>
<evidence type="ECO:0000313" key="4">
    <source>
        <dbReference type="Proteomes" id="UP000325255"/>
    </source>
</evidence>
<organism evidence="3 4">
    <name type="scientific">Rhodovastum atsumiense</name>
    <dbReference type="NCBI Taxonomy" id="504468"/>
    <lineage>
        <taxon>Bacteria</taxon>
        <taxon>Pseudomonadati</taxon>
        <taxon>Pseudomonadota</taxon>
        <taxon>Alphaproteobacteria</taxon>
        <taxon>Acetobacterales</taxon>
        <taxon>Acetobacteraceae</taxon>
        <taxon>Rhodovastum</taxon>
    </lineage>
</organism>
<dbReference type="Pfam" id="PF02195">
    <property type="entry name" value="ParB_N"/>
    <property type="match status" value="1"/>
</dbReference>
<dbReference type="SMART" id="SM00470">
    <property type="entry name" value="ParB"/>
    <property type="match status" value="1"/>
</dbReference>
<evidence type="ECO:0000313" key="3">
    <source>
        <dbReference type="EMBL" id="KAA5609807.1"/>
    </source>
</evidence>
<reference evidence="3 4" key="1">
    <citation type="submission" date="2019-09" db="EMBL/GenBank/DDBJ databases">
        <title>Genome sequence of Rhodovastum atsumiense, a diverse member of the Acetobacteraceae family of non-sulfur purple photosynthetic bacteria.</title>
        <authorList>
            <person name="Meyer T."/>
            <person name="Kyndt J."/>
        </authorList>
    </citation>
    <scope>NUCLEOTIDE SEQUENCE [LARGE SCALE GENOMIC DNA]</scope>
    <source>
        <strain evidence="3 4">DSM 21279</strain>
    </source>
</reference>
<sequence>MKIALDQIDPPLDNVRRIPATTEADTALRTSIATLGILQPLLVVPAGDRYRIVDGERRRAQGVAAGLAEAPVAILAEAEDGFVSAASAAANMVRAEMSPLDQWRVMTRLQQEGYTLPAAAAALGLNEWEGRKLDRLSRLHPDLLAEMAHGNWPNHRQLARIAMAPLERQAAALKKARSRSGPNRGCIDWWALAQACSERRIPASRAIFPIETSGVVFEEDLFAPAYEPESYTDDAVGFMRMQKKALEARILCPPKGVTYQLAEHTKTGSLKLPKGGEIEYQADPMQPKRGRLVLWGIDEGQSYGKVTGTVVKLVKPEKAKAAPAKDAPTEGVETGNEDADRDDASDAPATAEPEPVGITKAGLQMVAAAKTAALQAALRDRDTRPPLEEMAPLLALVLTAPNVSLRGIDEPGQFEQLVHGLVSPAGHVTPGVMPRQAIEDIVAEALALCLSAEPPDATRRSYRGDSGVVAEWIGHFLDADAKLDRFDTEPFLVTCSAAVLREAAKAAGIRPAAKVGELRAQLVDKLPNWRPSAAAFGAPGPKAYAKA</sequence>
<dbReference type="InterPro" id="IPR036086">
    <property type="entry name" value="ParB/Sulfiredoxin_sf"/>
</dbReference>
<feature type="compositionally biased region" description="Acidic residues" evidence="1">
    <location>
        <begin position="335"/>
        <end position="345"/>
    </location>
</feature>
<evidence type="ECO:0000256" key="1">
    <source>
        <dbReference type="SAM" id="MobiDB-lite"/>
    </source>
</evidence>
<dbReference type="RefSeq" id="WP_150043073.1">
    <property type="nucleotide sequence ID" value="NZ_OW485601.1"/>
</dbReference>
<comment type="caution">
    <text evidence="3">The sequence shown here is derived from an EMBL/GenBank/DDBJ whole genome shotgun (WGS) entry which is preliminary data.</text>
</comment>
<evidence type="ECO:0000259" key="2">
    <source>
        <dbReference type="SMART" id="SM00470"/>
    </source>
</evidence>
<name>A0A5M6IPB6_9PROT</name>
<dbReference type="EMBL" id="VWPK01000043">
    <property type="protein sequence ID" value="KAA5609807.1"/>
    <property type="molecule type" value="Genomic_DNA"/>
</dbReference>
<protein>
    <recommendedName>
        <fullName evidence="2">ParB-like N-terminal domain-containing protein</fullName>
    </recommendedName>
</protein>
<dbReference type="OrthoDB" id="9813122at2"/>
<keyword evidence="4" id="KW-1185">Reference proteome</keyword>
<dbReference type="InterPro" id="IPR050336">
    <property type="entry name" value="Chromosome_partition/occlusion"/>
</dbReference>
<dbReference type="SUPFAM" id="SSF110849">
    <property type="entry name" value="ParB/Sulfiredoxin"/>
    <property type="match status" value="1"/>
</dbReference>
<gene>
    <name evidence="3" type="ORF">F1189_22205</name>
</gene>
<dbReference type="Gene3D" id="3.90.1530.30">
    <property type="match status" value="1"/>
</dbReference>
<dbReference type="InterPro" id="IPR003115">
    <property type="entry name" value="ParB_N"/>
</dbReference>
<dbReference type="PANTHER" id="PTHR33375">
    <property type="entry name" value="CHROMOSOME-PARTITIONING PROTEIN PARB-RELATED"/>
    <property type="match status" value="1"/>
</dbReference>
<dbReference type="Proteomes" id="UP000325255">
    <property type="component" value="Unassembled WGS sequence"/>
</dbReference>
<dbReference type="SUPFAM" id="SSF109709">
    <property type="entry name" value="KorB DNA-binding domain-like"/>
    <property type="match status" value="1"/>
</dbReference>
<dbReference type="GO" id="GO:0005694">
    <property type="term" value="C:chromosome"/>
    <property type="evidence" value="ECO:0007669"/>
    <property type="project" value="TreeGrafter"/>
</dbReference>
<feature type="region of interest" description="Disordered" evidence="1">
    <location>
        <begin position="317"/>
        <end position="357"/>
    </location>
</feature>
<dbReference type="Gene3D" id="1.10.10.2830">
    <property type="match status" value="1"/>
</dbReference>
<dbReference type="GO" id="GO:0007059">
    <property type="term" value="P:chromosome segregation"/>
    <property type="evidence" value="ECO:0007669"/>
    <property type="project" value="TreeGrafter"/>
</dbReference>
<proteinExistence type="predicted"/>
<accession>A0A5M6IPB6</accession>
<dbReference type="AlphaFoldDB" id="A0A5M6IPB6"/>
<feature type="domain" description="ParB-like N-terminal" evidence="2">
    <location>
        <begin position="1"/>
        <end position="90"/>
    </location>
</feature>